<evidence type="ECO:0000256" key="3">
    <source>
        <dbReference type="ARBA" id="ARBA00022448"/>
    </source>
</evidence>
<proteinExistence type="inferred from homology"/>
<feature type="transmembrane region" description="Helical" evidence="7">
    <location>
        <begin position="167"/>
        <end position="186"/>
    </location>
</feature>
<organism evidence="8 9">
    <name type="scientific">Penicillium frequentans</name>
    <dbReference type="NCBI Taxonomy" id="3151616"/>
    <lineage>
        <taxon>Eukaryota</taxon>
        <taxon>Fungi</taxon>
        <taxon>Dikarya</taxon>
        <taxon>Ascomycota</taxon>
        <taxon>Pezizomycotina</taxon>
        <taxon>Eurotiomycetes</taxon>
        <taxon>Eurotiomycetidae</taxon>
        <taxon>Eurotiales</taxon>
        <taxon>Aspergillaceae</taxon>
        <taxon>Penicillium</taxon>
    </lineage>
</organism>
<evidence type="ECO:0000256" key="4">
    <source>
        <dbReference type="ARBA" id="ARBA00022692"/>
    </source>
</evidence>
<reference evidence="8 9" key="1">
    <citation type="journal article" date="2023" name="IMA Fungus">
        <title>Comparative genomic study of the Penicillium genus elucidates a diverse pangenome and 15 lateral gene transfer events.</title>
        <authorList>
            <person name="Petersen C."/>
            <person name="Sorensen T."/>
            <person name="Nielsen M.R."/>
            <person name="Sondergaard T.E."/>
            <person name="Sorensen J.L."/>
            <person name="Fitzpatrick D.A."/>
            <person name="Frisvad J.C."/>
            <person name="Nielsen K.L."/>
        </authorList>
    </citation>
    <scope>NUCLEOTIDE SEQUENCE [LARGE SCALE GENOMIC DNA]</scope>
    <source>
        <strain evidence="8 9">IBT 35679</strain>
    </source>
</reference>
<dbReference type="Gene3D" id="1.20.1250.20">
    <property type="entry name" value="MFS general substrate transporter like domains"/>
    <property type="match status" value="2"/>
</dbReference>
<sequence>MSTDKAQEYHLESALPEGNRNIHVDPAVEKRVIRKLDWNFVPLVVALYLVSFLDRSNIGNAETAGMSKDLNETDAQYQWLLTIFYIPYILFEWMALMWKIVPPHIWTFATVFVWGLASVLQSAAFNWQGMMACRFFLAAAEAGFSPGIPYLLSFFYLRKEIGLRIGLFLSAAPLATCFAGALAYGITSGHLDIANWRLMFIVEGIPALILAVVAFFFLPDCPEKARFLTEEEQEVARTRAIRQVGEDGAARVGSLDLREVGEALLDPKNWLIALMFFCCNVSFSSLPVFTPTILQEMGFSALDAQGLSAPPYFLSFVMCNVTTWIADRTQQRGLVIITLCMLGGIGYVLLATCRAVAIRYAGIFLAAAGIFPAISNIFPWVLNNQGTDTKRGVGFALLQVVGQCGPILGTRLYPSSEAPLFIKGQWVCAAFMFLSALLAISLRTYLDWQNKGFEKKENEVVGATDIDRKRDNVAVENEGYGFRNVL</sequence>
<dbReference type="FunFam" id="1.20.1250.20:FF:000018">
    <property type="entry name" value="MFS transporter permease"/>
    <property type="match status" value="1"/>
</dbReference>
<comment type="similarity">
    <text evidence="2">Belongs to the major facilitator superfamily.</text>
</comment>
<feature type="transmembrane region" description="Helical" evidence="7">
    <location>
        <begin position="333"/>
        <end position="351"/>
    </location>
</feature>
<dbReference type="PANTHER" id="PTHR43791">
    <property type="entry name" value="PERMEASE-RELATED"/>
    <property type="match status" value="1"/>
</dbReference>
<feature type="transmembrane region" description="Helical" evidence="7">
    <location>
        <begin position="393"/>
        <end position="412"/>
    </location>
</feature>
<keyword evidence="4 7" id="KW-0812">Transmembrane</keyword>
<keyword evidence="6 7" id="KW-0472">Membrane</keyword>
<protein>
    <submittedName>
        <fullName evidence="8">Major facilitator superfamily transporter</fullName>
    </submittedName>
</protein>
<feature type="transmembrane region" description="Helical" evidence="7">
    <location>
        <begin position="40"/>
        <end position="58"/>
    </location>
</feature>
<feature type="transmembrane region" description="Helical" evidence="7">
    <location>
        <begin position="78"/>
        <end position="98"/>
    </location>
</feature>
<keyword evidence="5 7" id="KW-1133">Transmembrane helix</keyword>
<feature type="transmembrane region" description="Helical" evidence="7">
    <location>
        <begin position="424"/>
        <end position="446"/>
    </location>
</feature>
<feature type="transmembrane region" description="Helical" evidence="7">
    <location>
        <begin position="105"/>
        <end position="123"/>
    </location>
</feature>
<dbReference type="Pfam" id="PF07690">
    <property type="entry name" value="MFS_1"/>
    <property type="match status" value="1"/>
</dbReference>
<evidence type="ECO:0000313" key="9">
    <source>
        <dbReference type="Proteomes" id="UP001220324"/>
    </source>
</evidence>
<evidence type="ECO:0000256" key="7">
    <source>
        <dbReference type="SAM" id="Phobius"/>
    </source>
</evidence>
<feature type="transmembrane region" description="Helical" evidence="7">
    <location>
        <begin position="198"/>
        <end position="218"/>
    </location>
</feature>
<dbReference type="SUPFAM" id="SSF103473">
    <property type="entry name" value="MFS general substrate transporter"/>
    <property type="match status" value="1"/>
</dbReference>
<keyword evidence="3" id="KW-0813">Transport</keyword>
<keyword evidence="9" id="KW-1185">Reference proteome</keyword>
<feature type="transmembrane region" description="Helical" evidence="7">
    <location>
        <begin position="357"/>
        <end position="381"/>
    </location>
</feature>
<gene>
    <name evidence="8" type="ORF">N7494_012159</name>
</gene>
<feature type="transmembrane region" description="Helical" evidence="7">
    <location>
        <begin position="135"/>
        <end position="155"/>
    </location>
</feature>
<dbReference type="InterPro" id="IPR036259">
    <property type="entry name" value="MFS_trans_sf"/>
</dbReference>
<evidence type="ECO:0000256" key="2">
    <source>
        <dbReference type="ARBA" id="ARBA00008335"/>
    </source>
</evidence>
<comment type="caution">
    <text evidence="8">The sequence shown here is derived from an EMBL/GenBank/DDBJ whole genome shotgun (WGS) entry which is preliminary data.</text>
</comment>
<dbReference type="AlphaFoldDB" id="A0AAD6CNQ1"/>
<comment type="subcellular location">
    <subcellularLocation>
        <location evidence="1">Membrane</location>
        <topology evidence="1">Multi-pass membrane protein</topology>
    </subcellularLocation>
</comment>
<dbReference type="PANTHER" id="PTHR43791:SF36">
    <property type="entry name" value="TRANSPORTER, PUTATIVE (AFU_ORTHOLOGUE AFUA_6G08340)-RELATED"/>
    <property type="match status" value="1"/>
</dbReference>
<dbReference type="Proteomes" id="UP001220324">
    <property type="component" value="Unassembled WGS sequence"/>
</dbReference>
<feature type="transmembrane region" description="Helical" evidence="7">
    <location>
        <begin position="309"/>
        <end position="326"/>
    </location>
</feature>
<evidence type="ECO:0000256" key="1">
    <source>
        <dbReference type="ARBA" id="ARBA00004141"/>
    </source>
</evidence>
<evidence type="ECO:0000256" key="6">
    <source>
        <dbReference type="ARBA" id="ARBA00023136"/>
    </source>
</evidence>
<evidence type="ECO:0000256" key="5">
    <source>
        <dbReference type="ARBA" id="ARBA00022989"/>
    </source>
</evidence>
<dbReference type="GO" id="GO:0022857">
    <property type="term" value="F:transmembrane transporter activity"/>
    <property type="evidence" value="ECO:0007669"/>
    <property type="project" value="InterPro"/>
</dbReference>
<name>A0AAD6CNQ1_9EURO</name>
<dbReference type="FunFam" id="1.20.1250.20:FF:000013">
    <property type="entry name" value="MFS general substrate transporter"/>
    <property type="match status" value="1"/>
</dbReference>
<accession>A0AAD6CNQ1</accession>
<feature type="transmembrane region" description="Helical" evidence="7">
    <location>
        <begin position="270"/>
        <end position="289"/>
    </location>
</feature>
<dbReference type="InterPro" id="IPR011701">
    <property type="entry name" value="MFS"/>
</dbReference>
<evidence type="ECO:0000313" key="8">
    <source>
        <dbReference type="EMBL" id="KAJ5525509.1"/>
    </source>
</evidence>
<dbReference type="GO" id="GO:0016020">
    <property type="term" value="C:membrane"/>
    <property type="evidence" value="ECO:0007669"/>
    <property type="project" value="UniProtKB-SubCell"/>
</dbReference>
<dbReference type="EMBL" id="JAQIZZ010000008">
    <property type="protein sequence ID" value="KAJ5525509.1"/>
    <property type="molecule type" value="Genomic_DNA"/>
</dbReference>